<keyword evidence="1" id="KW-0812">Transmembrane</keyword>
<dbReference type="STRING" id="447689.BA195_00905"/>
<keyword evidence="1" id="KW-1133">Transmembrane helix</keyword>
<gene>
    <name evidence="2" type="ORF">BA195_00905</name>
</gene>
<keyword evidence="3" id="KW-1185">Reference proteome</keyword>
<protein>
    <recommendedName>
        <fullName evidence="4">Polysaccharide biosynthesis protein</fullName>
    </recommendedName>
</protein>
<reference evidence="2 3" key="1">
    <citation type="submission" date="2016-06" db="EMBL/GenBank/DDBJ databases">
        <title>Draft Genome Sequence of Tenacibaculum soleae UCD-KL19.</title>
        <authorList>
            <person name="Eisen J.A."/>
            <person name="Coil D.A."/>
            <person name="Lujan K.M."/>
        </authorList>
    </citation>
    <scope>NUCLEOTIDE SEQUENCE [LARGE SCALE GENOMIC DNA]</scope>
    <source>
        <strain evidence="2 3">UCD-KL19</strain>
    </source>
</reference>
<dbReference type="Proteomes" id="UP000093186">
    <property type="component" value="Unassembled WGS sequence"/>
</dbReference>
<comment type="caution">
    <text evidence="2">The sequence shown here is derived from an EMBL/GenBank/DDBJ whole genome shotgun (WGS) entry which is preliminary data.</text>
</comment>
<dbReference type="RefSeq" id="WP_068701502.1">
    <property type="nucleotide sequence ID" value="NZ_JAUOSW010000001.1"/>
</dbReference>
<keyword evidence="1" id="KW-0472">Membrane</keyword>
<feature type="transmembrane region" description="Helical" evidence="1">
    <location>
        <begin position="69"/>
        <end position="90"/>
    </location>
</feature>
<feature type="transmembrane region" description="Helical" evidence="1">
    <location>
        <begin position="34"/>
        <end position="57"/>
    </location>
</feature>
<evidence type="ECO:0000313" key="3">
    <source>
        <dbReference type="Proteomes" id="UP000093186"/>
    </source>
</evidence>
<feature type="transmembrane region" description="Helical" evidence="1">
    <location>
        <begin position="96"/>
        <end position="116"/>
    </location>
</feature>
<evidence type="ECO:0008006" key="4">
    <source>
        <dbReference type="Google" id="ProtNLM"/>
    </source>
</evidence>
<sequence>MKINILIITWINRVLMIPFLMLLILSILENDFLSLAAVLAFVIGIFHVFSFLLTLFYSGTISKLERKLMLIYGASVVLFFSACFFVGEYNIGKNHIIYYILCAIPVILSIHWTYILEMIKKEI</sequence>
<feature type="transmembrane region" description="Helical" evidence="1">
    <location>
        <begin position="7"/>
        <end position="28"/>
    </location>
</feature>
<dbReference type="AlphaFoldDB" id="A0A1B9Y0F3"/>
<accession>A0A1B9Y0F3</accession>
<organism evidence="2 3">
    <name type="scientific">Tenacibaculum soleae</name>
    <dbReference type="NCBI Taxonomy" id="447689"/>
    <lineage>
        <taxon>Bacteria</taxon>
        <taxon>Pseudomonadati</taxon>
        <taxon>Bacteroidota</taxon>
        <taxon>Flavobacteriia</taxon>
        <taxon>Flavobacteriales</taxon>
        <taxon>Flavobacteriaceae</taxon>
        <taxon>Tenacibaculum</taxon>
    </lineage>
</organism>
<proteinExistence type="predicted"/>
<evidence type="ECO:0000256" key="1">
    <source>
        <dbReference type="SAM" id="Phobius"/>
    </source>
</evidence>
<name>A0A1B9Y0F3_9FLAO</name>
<dbReference type="EMBL" id="MAKX01000001">
    <property type="protein sequence ID" value="OCK43295.1"/>
    <property type="molecule type" value="Genomic_DNA"/>
</dbReference>
<evidence type="ECO:0000313" key="2">
    <source>
        <dbReference type="EMBL" id="OCK43295.1"/>
    </source>
</evidence>
<dbReference type="OrthoDB" id="1191090at2"/>